<accession>F8AI81</accession>
<evidence type="ECO:0000313" key="2">
    <source>
        <dbReference type="Proteomes" id="UP000008386"/>
    </source>
</evidence>
<dbReference type="GO" id="GO:0035241">
    <property type="term" value="F:protein-arginine omega-N monomethyltransferase activity"/>
    <property type="evidence" value="ECO:0007669"/>
    <property type="project" value="TreeGrafter"/>
</dbReference>
<dbReference type="Pfam" id="PF04252">
    <property type="entry name" value="SFM1-like"/>
    <property type="match status" value="1"/>
</dbReference>
<dbReference type="EMBL" id="CP002779">
    <property type="protein sequence ID" value="AEH24310.1"/>
    <property type="molecule type" value="Genomic_DNA"/>
</dbReference>
<dbReference type="HOGENOM" id="CLU_080487_0_0_2"/>
<dbReference type="STRING" id="529709.PYCH_06220"/>
<protein>
    <recommendedName>
        <fullName evidence="3">SAM-dependent RNA methyltransferase</fullName>
    </recommendedName>
</protein>
<dbReference type="CDD" id="cd18090">
    <property type="entry name" value="Arginine_MT_Sfm1"/>
    <property type="match status" value="1"/>
</dbReference>
<dbReference type="Proteomes" id="UP000008386">
    <property type="component" value="Chromosome"/>
</dbReference>
<dbReference type="InterPro" id="IPR007364">
    <property type="entry name" value="SFM1-like"/>
</dbReference>
<sequence>MFTSSMQGFLKIRTIPPPVVRMPYLVIEHLEEISEWLWLEYKHVSEWWGEKLIFTNVPAKDRERLAKLGSVLSQSITEFPIDRSKLIILDPFAEEELKPEDIEDDTIIVVGGILGDFEFTGKTKKFITDKIEGANARHIGSVQFSIDGSAIVAKLIAEGKRLDEIEYELNPTIKLDEFSEITLHYAVPKLNGKLLLTPDLIELQKRELGYCKDHEEDEELEAFFEGRKELK</sequence>
<dbReference type="PANTHER" id="PTHR35517">
    <property type="entry name" value="PROTEIN ARGININE N-METHYLTRANSFERASE SFM1"/>
    <property type="match status" value="1"/>
</dbReference>
<keyword evidence="2" id="KW-1185">Reference proteome</keyword>
<evidence type="ECO:0000313" key="1">
    <source>
        <dbReference type="EMBL" id="AEH24310.1"/>
    </source>
</evidence>
<dbReference type="AlphaFoldDB" id="F8AI81"/>
<reference evidence="1 2" key="1">
    <citation type="journal article" date="2011" name="J. Bacteriol.">
        <title>Complete genome sequence of the obligate piezophilic hyperthermophilic archaeon Pyrococcus yayanosii CH1.</title>
        <authorList>
            <person name="Jun X."/>
            <person name="Lupeng L."/>
            <person name="Minjuan X."/>
            <person name="Oger P."/>
            <person name="Fengping W."/>
            <person name="Jebbar M."/>
            <person name="Xiang X."/>
        </authorList>
    </citation>
    <scope>NUCLEOTIDE SEQUENCE [LARGE SCALE GENOMIC DNA]</scope>
    <source>
        <strain evidence="2">CH1 / JCM 16557</strain>
    </source>
</reference>
<gene>
    <name evidence="1" type="ordered locus">PYCH_06220</name>
</gene>
<proteinExistence type="predicted"/>
<dbReference type="KEGG" id="pya:PYCH_06220"/>
<name>F8AI81_PYRYC</name>
<evidence type="ECO:0008006" key="3">
    <source>
        <dbReference type="Google" id="ProtNLM"/>
    </source>
</evidence>
<dbReference type="PANTHER" id="PTHR35517:SF1">
    <property type="entry name" value="PROTEIN ARGININE N-METHYLTRANSFERASE SFM1"/>
    <property type="match status" value="1"/>
</dbReference>
<dbReference type="eggNOG" id="arCOG00968">
    <property type="taxonomic scope" value="Archaea"/>
</dbReference>
<organism evidence="1 2">
    <name type="scientific">Pyrococcus yayanosii (strain CH1 / JCM 16557)</name>
    <dbReference type="NCBI Taxonomy" id="529709"/>
    <lineage>
        <taxon>Archaea</taxon>
        <taxon>Methanobacteriati</taxon>
        <taxon>Methanobacteriota</taxon>
        <taxon>Thermococci</taxon>
        <taxon>Thermococcales</taxon>
        <taxon>Thermococcaceae</taxon>
        <taxon>Pyrococcus</taxon>
    </lineage>
</organism>